<feature type="compositionally biased region" description="Polar residues" evidence="1">
    <location>
        <begin position="266"/>
        <end position="314"/>
    </location>
</feature>
<evidence type="ECO:0000256" key="1">
    <source>
        <dbReference type="SAM" id="MobiDB-lite"/>
    </source>
</evidence>
<dbReference type="OrthoDB" id="79942at2759"/>
<dbReference type="STRING" id="74557.A0A1W0A8F6"/>
<evidence type="ECO:0000313" key="2">
    <source>
        <dbReference type="EMBL" id="OQS06451.1"/>
    </source>
</evidence>
<reference evidence="2 3" key="1">
    <citation type="journal article" date="2014" name="Genome Biol. Evol.">
        <title>The secreted proteins of Achlya hypogyna and Thraustotheca clavata identify the ancestral oomycete secretome and reveal gene acquisitions by horizontal gene transfer.</title>
        <authorList>
            <person name="Misner I."/>
            <person name="Blouin N."/>
            <person name="Leonard G."/>
            <person name="Richards T.A."/>
            <person name="Lane C.E."/>
        </authorList>
    </citation>
    <scope>NUCLEOTIDE SEQUENCE [LARGE SCALE GENOMIC DNA]</scope>
    <source>
        <strain evidence="2 3">ATCC 34112</strain>
    </source>
</reference>
<feature type="compositionally biased region" description="Basic and acidic residues" evidence="1">
    <location>
        <begin position="149"/>
        <end position="166"/>
    </location>
</feature>
<dbReference type="Proteomes" id="UP000243217">
    <property type="component" value="Unassembled WGS sequence"/>
</dbReference>
<proteinExistence type="predicted"/>
<sequence>MRRQLDDPYGSFVELQSDSRIYLQRKLYKAPFLPLSERSRHTVVFRSMQLEQKNQGFNFNAQNKCENLARQCSERFAIDGRRPCIELTPAAKRELQQFKAAVMFVHYYSKEDAEEAVRRFYDDAKHSCELLHQDQTSMDRPPRPSPESWPDRNRSYRSDSQRHDPNPRSIHRHDSMPQNYRNNDPNPRNHAPNYRNNDPTYRNHDPNYRNNDSNYRNNDSSYRNNDSIARSNDPNYRNHDPSARSNDPIARSNEPIARNDPIARSNEPNARINDSITRTIDPNARNDSSARINDANAQRNDPNARSNDPNSRSNEPICRNDPNRGSTVETLAQISGRTSYKDRSRSPRRQSPSKDGSWRSSHSNDRFYKSNASYKPRHRSPKRARSPSPSKPSSRRSRSPRRRY</sequence>
<feature type="compositionally biased region" description="Low complexity" evidence="1">
    <location>
        <begin position="208"/>
        <end position="226"/>
    </location>
</feature>
<keyword evidence="3" id="KW-1185">Reference proteome</keyword>
<feature type="compositionally biased region" description="Basic residues" evidence="1">
    <location>
        <begin position="375"/>
        <end position="385"/>
    </location>
</feature>
<name>A0A1W0A8F6_9STRA</name>
<feature type="compositionally biased region" description="Polar residues" evidence="1">
    <location>
        <begin position="176"/>
        <end position="186"/>
    </location>
</feature>
<protein>
    <submittedName>
        <fullName evidence="2">Uncharacterized protein</fullName>
    </submittedName>
</protein>
<organism evidence="2 3">
    <name type="scientific">Thraustotheca clavata</name>
    <dbReference type="NCBI Taxonomy" id="74557"/>
    <lineage>
        <taxon>Eukaryota</taxon>
        <taxon>Sar</taxon>
        <taxon>Stramenopiles</taxon>
        <taxon>Oomycota</taxon>
        <taxon>Saprolegniomycetes</taxon>
        <taxon>Saprolegniales</taxon>
        <taxon>Achlyaceae</taxon>
        <taxon>Thraustotheca</taxon>
    </lineage>
</organism>
<dbReference type="AlphaFoldDB" id="A0A1W0A8F6"/>
<feature type="compositionally biased region" description="Polar residues" evidence="1">
    <location>
        <begin position="323"/>
        <end position="338"/>
    </location>
</feature>
<gene>
    <name evidence="2" type="ORF">THRCLA_01511</name>
</gene>
<evidence type="ECO:0000313" key="3">
    <source>
        <dbReference type="Proteomes" id="UP000243217"/>
    </source>
</evidence>
<accession>A0A1W0A8F6</accession>
<feature type="region of interest" description="Disordered" evidence="1">
    <location>
        <begin position="131"/>
        <end position="404"/>
    </location>
</feature>
<feature type="compositionally biased region" description="Basic residues" evidence="1">
    <location>
        <begin position="393"/>
        <end position="404"/>
    </location>
</feature>
<comment type="caution">
    <text evidence="2">The sequence shown here is derived from an EMBL/GenBank/DDBJ whole genome shotgun (WGS) entry which is preliminary data.</text>
</comment>
<dbReference type="EMBL" id="JNBS01000342">
    <property type="protein sequence ID" value="OQS06451.1"/>
    <property type="molecule type" value="Genomic_DNA"/>
</dbReference>